<protein>
    <submittedName>
        <fullName evidence="6">ANTAR domain-containing protein</fullName>
    </submittedName>
</protein>
<dbReference type="InterPro" id="IPR012074">
    <property type="entry name" value="GAF_ANTAR"/>
</dbReference>
<dbReference type="Pfam" id="PF13185">
    <property type="entry name" value="GAF_2"/>
    <property type="match status" value="1"/>
</dbReference>
<evidence type="ECO:0000256" key="3">
    <source>
        <dbReference type="ARBA" id="ARBA00023015"/>
    </source>
</evidence>
<evidence type="ECO:0000313" key="7">
    <source>
        <dbReference type="Proteomes" id="UP000709437"/>
    </source>
</evidence>
<keyword evidence="2" id="KW-0418">Kinase</keyword>
<dbReference type="Proteomes" id="UP000709437">
    <property type="component" value="Unassembled WGS sequence"/>
</dbReference>
<evidence type="ECO:0000256" key="1">
    <source>
        <dbReference type="ARBA" id="ARBA00022679"/>
    </source>
</evidence>
<evidence type="ECO:0000313" key="6">
    <source>
        <dbReference type="EMBL" id="MBT1543614.1"/>
    </source>
</evidence>
<dbReference type="Gene3D" id="3.30.450.40">
    <property type="match status" value="1"/>
</dbReference>
<dbReference type="Gene3D" id="1.10.10.10">
    <property type="entry name" value="Winged helix-like DNA-binding domain superfamily/Winged helix DNA-binding domain"/>
    <property type="match status" value="1"/>
</dbReference>
<dbReference type="RefSeq" id="WP_214563727.1">
    <property type="nucleotide sequence ID" value="NZ_JAHEWX010000039.1"/>
</dbReference>
<dbReference type="InterPro" id="IPR029016">
    <property type="entry name" value="GAF-like_dom_sf"/>
</dbReference>
<evidence type="ECO:0000256" key="4">
    <source>
        <dbReference type="ARBA" id="ARBA00023163"/>
    </source>
</evidence>
<evidence type="ECO:0000256" key="2">
    <source>
        <dbReference type="ARBA" id="ARBA00022777"/>
    </source>
</evidence>
<gene>
    <name evidence="6" type="ORF">KK103_17765</name>
</gene>
<dbReference type="InterPro" id="IPR011006">
    <property type="entry name" value="CheY-like_superfamily"/>
</dbReference>
<dbReference type="SUPFAM" id="SSF55781">
    <property type="entry name" value="GAF domain-like"/>
    <property type="match status" value="1"/>
</dbReference>
<keyword evidence="3" id="KW-0805">Transcription regulation</keyword>
<dbReference type="Pfam" id="PF03861">
    <property type="entry name" value="ANTAR"/>
    <property type="match status" value="1"/>
</dbReference>
<dbReference type="PROSITE" id="PS50921">
    <property type="entry name" value="ANTAR"/>
    <property type="match status" value="1"/>
</dbReference>
<dbReference type="InterPro" id="IPR036388">
    <property type="entry name" value="WH-like_DNA-bd_sf"/>
</dbReference>
<dbReference type="PIRSF" id="PIRSF036625">
    <property type="entry name" value="GAF_ANTAR"/>
    <property type="match status" value="1"/>
</dbReference>
<dbReference type="GO" id="GO:0003723">
    <property type="term" value="F:RNA binding"/>
    <property type="evidence" value="ECO:0007669"/>
    <property type="project" value="InterPro"/>
</dbReference>
<dbReference type="GO" id="GO:0016301">
    <property type="term" value="F:kinase activity"/>
    <property type="evidence" value="ECO:0007669"/>
    <property type="project" value="UniProtKB-KW"/>
</dbReference>
<proteinExistence type="predicted"/>
<reference evidence="6" key="1">
    <citation type="submission" date="2021-05" db="EMBL/GenBank/DDBJ databases">
        <title>Whole genome sequence of Curtobacterium flaccumfaciens pv. flaccumfaciens strain CFBP 3417.</title>
        <authorList>
            <person name="Osdaghi E."/>
            <person name="Taghouti G."/>
            <person name="Portier P."/>
            <person name="Fazliarab A."/>
            <person name="Taghavi S.M."/>
            <person name="Briand M."/>
            <person name="Le-Saux M."/>
            <person name="Jacques M.-A."/>
        </authorList>
    </citation>
    <scope>NUCLEOTIDE SEQUENCE</scope>
    <source>
        <strain evidence="6">CFBP 3417</strain>
    </source>
</reference>
<keyword evidence="1" id="KW-0808">Transferase</keyword>
<keyword evidence="4" id="KW-0804">Transcription</keyword>
<evidence type="ECO:0000259" key="5">
    <source>
        <dbReference type="PROSITE" id="PS50921"/>
    </source>
</evidence>
<dbReference type="SUPFAM" id="SSF52172">
    <property type="entry name" value="CheY-like"/>
    <property type="match status" value="1"/>
</dbReference>
<comment type="caution">
    <text evidence="6">The sequence shown here is derived from an EMBL/GenBank/DDBJ whole genome shotgun (WGS) entry which is preliminary data.</text>
</comment>
<dbReference type="InterPro" id="IPR005561">
    <property type="entry name" value="ANTAR"/>
</dbReference>
<dbReference type="AlphaFoldDB" id="A0A9Q2W977"/>
<feature type="domain" description="ANTAR" evidence="5">
    <location>
        <begin position="166"/>
        <end position="227"/>
    </location>
</feature>
<dbReference type="InterPro" id="IPR003018">
    <property type="entry name" value="GAF"/>
</dbReference>
<sequence>MTTSDETAFPDRVARVLEPGLDVLDAVDRVIAACVEATSAIEAGIVIADRFGTLQVLASTSERSSEAEEAQLGTDEGSCLDCYRTGTTVDVADVSTHESEWPAFVTTMRDRGLQGTFAEPIRLRDRTIGSLCVFADHTRGHSDEDVVLIRLLADAASAALVRQRDRGGPVTIEDRVEDALGGRVLVEQAKGALAYRRGIRMDEAFQLLRRAAADAGRSLRALAEDVVHRGADLGSTG</sequence>
<name>A0A9Q2W977_9MICO</name>
<dbReference type="SMART" id="SM01012">
    <property type="entry name" value="ANTAR"/>
    <property type="match status" value="1"/>
</dbReference>
<organism evidence="6 7">
    <name type="scientific">Curtobacterium flaccumfaciens pv. flaccumfaciens</name>
    <dbReference type="NCBI Taxonomy" id="138532"/>
    <lineage>
        <taxon>Bacteria</taxon>
        <taxon>Bacillati</taxon>
        <taxon>Actinomycetota</taxon>
        <taxon>Actinomycetes</taxon>
        <taxon>Micrococcales</taxon>
        <taxon>Microbacteriaceae</taxon>
        <taxon>Curtobacterium</taxon>
    </lineage>
</organism>
<accession>A0A9Q2W977</accession>
<dbReference type="EMBL" id="JAHEWX010000039">
    <property type="protein sequence ID" value="MBT1543614.1"/>
    <property type="molecule type" value="Genomic_DNA"/>
</dbReference>